<reference evidence="3 4" key="1">
    <citation type="submission" date="2024-04" db="EMBL/GenBank/DDBJ databases">
        <title>genome sequences of Mucor flavus KT1a and Helicostylum pulchrum KT1b strains isolation_sourced from the surface of a dry-aged beef.</title>
        <authorList>
            <person name="Toyotome T."/>
            <person name="Hosono M."/>
            <person name="Torimaru M."/>
            <person name="Fukuda K."/>
            <person name="Mikami N."/>
        </authorList>
    </citation>
    <scope>NUCLEOTIDE SEQUENCE [LARGE SCALE GENOMIC DNA]</scope>
    <source>
        <strain evidence="3 4">KT1b</strain>
    </source>
</reference>
<evidence type="ECO:0000313" key="3">
    <source>
        <dbReference type="EMBL" id="GAA5797031.1"/>
    </source>
</evidence>
<protein>
    <submittedName>
        <fullName evidence="3">Uncharacterized protein</fullName>
    </submittedName>
</protein>
<keyword evidence="4" id="KW-1185">Reference proteome</keyword>
<keyword evidence="2" id="KW-0732">Signal</keyword>
<organism evidence="3 4">
    <name type="scientific">Helicostylum pulchrum</name>
    <dbReference type="NCBI Taxonomy" id="562976"/>
    <lineage>
        <taxon>Eukaryota</taxon>
        <taxon>Fungi</taxon>
        <taxon>Fungi incertae sedis</taxon>
        <taxon>Mucoromycota</taxon>
        <taxon>Mucoromycotina</taxon>
        <taxon>Mucoromycetes</taxon>
        <taxon>Mucorales</taxon>
        <taxon>Mucorineae</taxon>
        <taxon>Mucoraceae</taxon>
        <taxon>Helicostylum</taxon>
    </lineage>
</organism>
<evidence type="ECO:0000256" key="1">
    <source>
        <dbReference type="SAM" id="MobiDB-lite"/>
    </source>
</evidence>
<evidence type="ECO:0000313" key="4">
    <source>
        <dbReference type="Proteomes" id="UP001476247"/>
    </source>
</evidence>
<proteinExistence type="predicted"/>
<gene>
    <name evidence="3" type="ORF">HPULCUR_002409</name>
</gene>
<evidence type="ECO:0000256" key="2">
    <source>
        <dbReference type="SAM" id="SignalP"/>
    </source>
</evidence>
<dbReference type="EMBL" id="BAABUJ010000007">
    <property type="protein sequence ID" value="GAA5797031.1"/>
    <property type="molecule type" value="Genomic_DNA"/>
</dbReference>
<feature type="region of interest" description="Disordered" evidence="1">
    <location>
        <begin position="205"/>
        <end position="227"/>
    </location>
</feature>
<name>A0ABP9XQE1_9FUNG</name>
<feature type="signal peptide" evidence="2">
    <location>
        <begin position="1"/>
        <end position="19"/>
    </location>
</feature>
<sequence>MRTSIAIAVVAAAATAVSADCNPSYNVPTSTPCFTACNVKAGSAVVSGWTMDSSSEKFIPSLAVMCNKGTDQYRDFMTVAGMCMMKCAGDDPELFNAEFAGACAWYGSHKNDVCATETTTSAAATTTTAKDTTTKDTTTVETTTIQTTAADTTTAAEAVTTAVTTADTTTEVTAPTTVAPVVSSSAPVASNIPVVSSAVSAASSGIPVRPSASVSPSGSGAAVPSTPAEGAANKLQISGLAMALVAAAGYLAI</sequence>
<feature type="chain" id="PRO_5045395984" evidence="2">
    <location>
        <begin position="20"/>
        <end position="253"/>
    </location>
</feature>
<dbReference type="Proteomes" id="UP001476247">
    <property type="component" value="Unassembled WGS sequence"/>
</dbReference>
<accession>A0ABP9XQE1</accession>
<comment type="caution">
    <text evidence="3">The sequence shown here is derived from an EMBL/GenBank/DDBJ whole genome shotgun (WGS) entry which is preliminary data.</text>
</comment>